<sequence>MAEPSKEWTASALQHHDGPGDAPADDTNKRAGLLHMPTVRRLGKQKKGSTSPMDWGMPGELTKEEVDVFMKFREIVEQRGGEFRNTIYSFSEEEGEAYTLCRWLRARKFKLNDVVAMIEEATEVRKEARLKDFYPDPIEALGADPSIYLALYPQCYSGVAKTGAPVFWSKPGVLNVDGMECITSLDGILKYHWYVMMHDYANRLRSQKVKDPEFNRFECVAVMDLDHLTTAQVSQRALNIIKTQTAIDSVCFPETMQKMLIINAPRFFSLSWKIIKGWIDQRTAAKIEIISSRSSWEKRLKELVDKDQLPSDYGGTGPNTKVTQMENASEGVRKMHTELMHLRAHASHIFDVAAGEEMEITVYTRGTTGAIFSIVDGASKKGTTYVDNVDVTHAGPTDELSPPSSVLITESSGRIAGPGKIKVRADSKGGRFSAENFLLVAKVYKQ</sequence>
<dbReference type="Pfam" id="PF00650">
    <property type="entry name" value="CRAL_TRIO"/>
    <property type="match status" value="1"/>
</dbReference>
<feature type="domain" description="CRAL-TRIO" evidence="2">
    <location>
        <begin position="144"/>
        <end position="321"/>
    </location>
</feature>
<dbReference type="SUPFAM" id="SSF52087">
    <property type="entry name" value="CRAL/TRIO domain"/>
    <property type="match status" value="1"/>
</dbReference>
<dbReference type="SUPFAM" id="SSF46938">
    <property type="entry name" value="CRAL/TRIO N-terminal domain"/>
    <property type="match status" value="1"/>
</dbReference>
<reference evidence="3" key="1">
    <citation type="submission" date="2021-01" db="EMBL/GenBank/DDBJ databases">
        <authorList>
            <person name="Corre E."/>
            <person name="Pelletier E."/>
            <person name="Niang G."/>
            <person name="Scheremetjew M."/>
            <person name="Finn R."/>
            <person name="Kale V."/>
            <person name="Holt S."/>
            <person name="Cochrane G."/>
            <person name="Meng A."/>
            <person name="Brown T."/>
            <person name="Cohen L."/>
        </authorList>
    </citation>
    <scope>NUCLEOTIDE SEQUENCE</scope>
    <source>
        <strain evidence="3">Pop2</strain>
    </source>
</reference>
<evidence type="ECO:0000259" key="2">
    <source>
        <dbReference type="PROSITE" id="PS50191"/>
    </source>
</evidence>
<dbReference type="InterPro" id="IPR036273">
    <property type="entry name" value="CRAL/TRIO_N_dom_sf"/>
</dbReference>
<dbReference type="InterPro" id="IPR036865">
    <property type="entry name" value="CRAL-TRIO_dom_sf"/>
</dbReference>
<dbReference type="PANTHER" id="PTHR45657">
    <property type="entry name" value="CRAL-TRIO DOMAIN-CONTAINING PROTEIN YKL091C-RELATED"/>
    <property type="match status" value="1"/>
</dbReference>
<dbReference type="Gene3D" id="3.40.525.10">
    <property type="entry name" value="CRAL-TRIO lipid binding domain"/>
    <property type="match status" value="1"/>
</dbReference>
<gene>
    <name evidence="3" type="ORF">DBRI1063_LOCUS17192</name>
</gene>
<dbReference type="AlphaFoldDB" id="A0A7S1ZLA1"/>
<protein>
    <recommendedName>
        <fullName evidence="2">CRAL-TRIO domain-containing protein</fullName>
    </recommendedName>
</protein>
<dbReference type="InterPro" id="IPR051026">
    <property type="entry name" value="PI/PC_transfer"/>
</dbReference>
<feature type="region of interest" description="Disordered" evidence="1">
    <location>
        <begin position="1"/>
        <end position="29"/>
    </location>
</feature>
<dbReference type="PANTHER" id="PTHR45657:SF1">
    <property type="entry name" value="CRAL-TRIO DOMAIN-CONTAINING PROTEIN YKL091C-RELATED"/>
    <property type="match status" value="1"/>
</dbReference>
<proteinExistence type="predicted"/>
<organism evidence="3">
    <name type="scientific">Ditylum brightwellii</name>
    <dbReference type="NCBI Taxonomy" id="49249"/>
    <lineage>
        <taxon>Eukaryota</taxon>
        <taxon>Sar</taxon>
        <taxon>Stramenopiles</taxon>
        <taxon>Ochrophyta</taxon>
        <taxon>Bacillariophyta</taxon>
        <taxon>Mediophyceae</taxon>
        <taxon>Lithodesmiophycidae</taxon>
        <taxon>Lithodesmiales</taxon>
        <taxon>Lithodesmiaceae</taxon>
        <taxon>Ditylum</taxon>
    </lineage>
</organism>
<dbReference type="PROSITE" id="PS50191">
    <property type="entry name" value="CRAL_TRIO"/>
    <property type="match status" value="1"/>
</dbReference>
<accession>A0A7S1ZLA1</accession>
<evidence type="ECO:0000313" key="3">
    <source>
        <dbReference type="EMBL" id="CAD9342194.1"/>
    </source>
</evidence>
<dbReference type="InterPro" id="IPR001251">
    <property type="entry name" value="CRAL-TRIO_dom"/>
</dbReference>
<dbReference type="SMART" id="SM01100">
    <property type="entry name" value="CRAL_TRIO_N"/>
    <property type="match status" value="1"/>
</dbReference>
<dbReference type="SMART" id="SM00516">
    <property type="entry name" value="SEC14"/>
    <property type="match status" value="1"/>
</dbReference>
<evidence type="ECO:0000256" key="1">
    <source>
        <dbReference type="SAM" id="MobiDB-lite"/>
    </source>
</evidence>
<name>A0A7S1ZLA1_9STRA</name>
<dbReference type="EMBL" id="HBGN01026692">
    <property type="protein sequence ID" value="CAD9342194.1"/>
    <property type="molecule type" value="Transcribed_RNA"/>
</dbReference>
<dbReference type="CDD" id="cd00170">
    <property type="entry name" value="SEC14"/>
    <property type="match status" value="1"/>
</dbReference>
<dbReference type="InterPro" id="IPR011074">
    <property type="entry name" value="CRAL/TRIO_N_dom"/>
</dbReference>